<protein>
    <submittedName>
        <fullName evidence="1">Uncharacterized protein</fullName>
    </submittedName>
</protein>
<dbReference type="EMBL" id="SFCI01000644">
    <property type="protein sequence ID" value="TFY78625.1"/>
    <property type="molecule type" value="Genomic_DNA"/>
</dbReference>
<sequence>MFYVYMGTFEAVVKDEKKSRWTVTLEEMLAEKRELFSKEDAELVERRWNARDRFLGTVSFLFWYAKTPRIGGIPILESPPRAGLPLPPQLDAQAQLAEATRLQDAVMTMIYRGHVLGPLGVDLLEDIEAKAKVGRMQKVDGGWMWVQMSDDDVRRFGYADIVGI</sequence>
<accession>A0A4Y9ZVQ1</accession>
<comment type="caution">
    <text evidence="1">The sequence shown here is derived from an EMBL/GenBank/DDBJ whole genome shotgun (WGS) entry which is preliminary data.</text>
</comment>
<dbReference type="Proteomes" id="UP000298061">
    <property type="component" value="Unassembled WGS sequence"/>
</dbReference>
<evidence type="ECO:0000313" key="2">
    <source>
        <dbReference type="Proteomes" id="UP000298061"/>
    </source>
</evidence>
<name>A0A4Y9ZVQ1_9AGAM</name>
<proteinExistence type="predicted"/>
<organism evidence="1 2">
    <name type="scientific">Hericium alpestre</name>
    <dbReference type="NCBI Taxonomy" id="135208"/>
    <lineage>
        <taxon>Eukaryota</taxon>
        <taxon>Fungi</taxon>
        <taxon>Dikarya</taxon>
        <taxon>Basidiomycota</taxon>
        <taxon>Agaricomycotina</taxon>
        <taxon>Agaricomycetes</taxon>
        <taxon>Russulales</taxon>
        <taxon>Hericiaceae</taxon>
        <taxon>Hericium</taxon>
    </lineage>
</organism>
<gene>
    <name evidence="1" type="ORF">EWM64_g5385</name>
</gene>
<evidence type="ECO:0000313" key="1">
    <source>
        <dbReference type="EMBL" id="TFY78625.1"/>
    </source>
</evidence>
<reference evidence="1 2" key="1">
    <citation type="submission" date="2019-02" db="EMBL/GenBank/DDBJ databases">
        <title>Genome sequencing of the rare red list fungi Hericium alpestre (H. flagellum).</title>
        <authorList>
            <person name="Buettner E."/>
            <person name="Kellner H."/>
        </authorList>
    </citation>
    <scope>NUCLEOTIDE SEQUENCE [LARGE SCALE GENOMIC DNA]</scope>
    <source>
        <strain evidence="1 2">DSM 108284</strain>
    </source>
</reference>
<dbReference type="AlphaFoldDB" id="A0A4Y9ZVQ1"/>
<keyword evidence="2" id="KW-1185">Reference proteome</keyword>